<evidence type="ECO:0000313" key="3">
    <source>
        <dbReference type="Proteomes" id="UP001187192"/>
    </source>
</evidence>
<proteinExistence type="predicted"/>
<comment type="caution">
    <text evidence="2">The sequence shown here is derived from an EMBL/GenBank/DDBJ whole genome shotgun (WGS) entry which is preliminary data.</text>
</comment>
<name>A0AA88J1G1_FICCA</name>
<dbReference type="EMBL" id="BTGU01000097">
    <property type="protein sequence ID" value="GMN60274.1"/>
    <property type="molecule type" value="Genomic_DNA"/>
</dbReference>
<organism evidence="2 3">
    <name type="scientific">Ficus carica</name>
    <name type="common">Common fig</name>
    <dbReference type="NCBI Taxonomy" id="3494"/>
    <lineage>
        <taxon>Eukaryota</taxon>
        <taxon>Viridiplantae</taxon>
        <taxon>Streptophyta</taxon>
        <taxon>Embryophyta</taxon>
        <taxon>Tracheophyta</taxon>
        <taxon>Spermatophyta</taxon>
        <taxon>Magnoliopsida</taxon>
        <taxon>eudicotyledons</taxon>
        <taxon>Gunneridae</taxon>
        <taxon>Pentapetalae</taxon>
        <taxon>rosids</taxon>
        <taxon>fabids</taxon>
        <taxon>Rosales</taxon>
        <taxon>Moraceae</taxon>
        <taxon>Ficeae</taxon>
        <taxon>Ficus</taxon>
    </lineage>
</organism>
<dbReference type="Proteomes" id="UP001187192">
    <property type="component" value="Unassembled WGS sequence"/>
</dbReference>
<keyword evidence="3" id="KW-1185">Reference proteome</keyword>
<sequence length="141" mass="15187">MLIIPKIPISSKFLPCSAADAPLPCLPSDATPPPSCSPSTAAARFESPPPPGRVTPFTQTPMFWGCKSQPRWVRGPMCTSARCGQCECRRSCSFGDRGKALVSSSPKAVFDHARLPLLVVVSWETEVSSSFVYLPKGTNLF</sequence>
<protein>
    <submittedName>
        <fullName evidence="2">Uncharacterized protein</fullName>
    </submittedName>
</protein>
<dbReference type="AlphaFoldDB" id="A0AA88J1G1"/>
<feature type="region of interest" description="Disordered" evidence="1">
    <location>
        <begin position="33"/>
        <end position="53"/>
    </location>
</feature>
<reference evidence="2" key="1">
    <citation type="submission" date="2023-07" db="EMBL/GenBank/DDBJ databases">
        <title>draft genome sequence of fig (Ficus carica).</title>
        <authorList>
            <person name="Takahashi T."/>
            <person name="Nishimura K."/>
        </authorList>
    </citation>
    <scope>NUCLEOTIDE SEQUENCE</scope>
</reference>
<accession>A0AA88J1G1</accession>
<evidence type="ECO:0000256" key="1">
    <source>
        <dbReference type="SAM" id="MobiDB-lite"/>
    </source>
</evidence>
<gene>
    <name evidence="2" type="ORF">TIFTF001_029363</name>
</gene>
<evidence type="ECO:0000313" key="2">
    <source>
        <dbReference type="EMBL" id="GMN60274.1"/>
    </source>
</evidence>